<evidence type="ECO:0000259" key="2">
    <source>
        <dbReference type="Pfam" id="PF01909"/>
    </source>
</evidence>
<dbReference type="AlphaFoldDB" id="A0A841H1L0"/>
<dbReference type="RefSeq" id="WP_170035338.1">
    <property type="nucleotide sequence ID" value="NZ_JABDTL010000001.1"/>
</dbReference>
<protein>
    <recommendedName>
        <fullName evidence="2">Polymerase nucleotidyl transferase domain-containing protein</fullName>
    </recommendedName>
</protein>
<proteinExistence type="predicted"/>
<accession>A0A841H1L0</accession>
<organism evidence="3 4">
    <name type="scientific">Longimicrobium terrae</name>
    <dbReference type="NCBI Taxonomy" id="1639882"/>
    <lineage>
        <taxon>Bacteria</taxon>
        <taxon>Pseudomonadati</taxon>
        <taxon>Gemmatimonadota</taxon>
        <taxon>Longimicrobiia</taxon>
        <taxon>Longimicrobiales</taxon>
        <taxon>Longimicrobiaceae</taxon>
        <taxon>Longimicrobium</taxon>
    </lineage>
</organism>
<keyword evidence="4" id="KW-1185">Reference proteome</keyword>
<dbReference type="PROSITE" id="PS50152">
    <property type="entry name" value="25A_SYNTH_3"/>
    <property type="match status" value="1"/>
</dbReference>
<evidence type="ECO:0000313" key="3">
    <source>
        <dbReference type="EMBL" id="MBB6071890.1"/>
    </source>
</evidence>
<dbReference type="EMBL" id="JACHIA010000011">
    <property type="protein sequence ID" value="MBB6071890.1"/>
    <property type="molecule type" value="Genomic_DNA"/>
</dbReference>
<feature type="domain" description="Polymerase nucleotidyl transferase" evidence="2">
    <location>
        <begin position="35"/>
        <end position="74"/>
    </location>
</feature>
<keyword evidence="1" id="KW-0051">Antiviral defense</keyword>
<dbReference type="Gene3D" id="3.30.460.10">
    <property type="entry name" value="Beta Polymerase, domain 2"/>
    <property type="match status" value="1"/>
</dbReference>
<dbReference type="Pfam" id="PF01909">
    <property type="entry name" value="NTP_transf_2"/>
    <property type="match status" value="1"/>
</dbReference>
<dbReference type="InterPro" id="IPR043519">
    <property type="entry name" value="NT_sf"/>
</dbReference>
<dbReference type="GO" id="GO:0016779">
    <property type="term" value="F:nucleotidyltransferase activity"/>
    <property type="evidence" value="ECO:0007669"/>
    <property type="project" value="InterPro"/>
</dbReference>
<dbReference type="InterPro" id="IPR002934">
    <property type="entry name" value="Polymerase_NTP_transf_dom"/>
</dbReference>
<comment type="caution">
    <text evidence="3">The sequence shown here is derived from an EMBL/GenBank/DDBJ whole genome shotgun (WGS) entry which is preliminary data.</text>
</comment>
<evidence type="ECO:0000313" key="4">
    <source>
        <dbReference type="Proteomes" id="UP000582837"/>
    </source>
</evidence>
<gene>
    <name evidence="3" type="ORF">HNQ61_003550</name>
</gene>
<name>A0A841H1L0_9BACT</name>
<dbReference type="CDD" id="cd05400">
    <property type="entry name" value="NT_2-5OAS_ClassI-CCAase"/>
    <property type="match status" value="1"/>
</dbReference>
<evidence type="ECO:0000256" key="1">
    <source>
        <dbReference type="ARBA" id="ARBA00023118"/>
    </source>
</evidence>
<sequence length="252" mass="28326">MTAHEHLRQVLAGHELTEQELQRVQSIRDALHKHLAETLPAGVRIYYGGSYAKGTMIRDHYDLDIVVYFPPEPRTPLDRIFGAVHQALVAGRLEVHPQTVALRIPVTSSFHVDVVPGRAHDASFRYATLYRNLQPPSTLQTSLKVHIEAVRTARLAPCIRLLKLWRLRHGVPLKTFALEILAARALEGKPRDDHAVAMIETLRFIAAQVNSVLLQDPANTNNRLDLTREDRSAAARAATMSLAASRWDEILR</sequence>
<dbReference type="GO" id="GO:0051607">
    <property type="term" value="P:defense response to virus"/>
    <property type="evidence" value="ECO:0007669"/>
    <property type="project" value="UniProtKB-KW"/>
</dbReference>
<dbReference type="SUPFAM" id="SSF81301">
    <property type="entry name" value="Nucleotidyltransferase"/>
    <property type="match status" value="1"/>
</dbReference>
<dbReference type="Proteomes" id="UP000582837">
    <property type="component" value="Unassembled WGS sequence"/>
</dbReference>
<reference evidence="3 4" key="1">
    <citation type="submission" date="2020-08" db="EMBL/GenBank/DDBJ databases">
        <title>Genomic Encyclopedia of Type Strains, Phase IV (KMG-IV): sequencing the most valuable type-strain genomes for metagenomic binning, comparative biology and taxonomic classification.</title>
        <authorList>
            <person name="Goeker M."/>
        </authorList>
    </citation>
    <scope>NUCLEOTIDE SEQUENCE [LARGE SCALE GENOMIC DNA]</scope>
    <source>
        <strain evidence="3 4">DSM 29007</strain>
    </source>
</reference>
<dbReference type="InterPro" id="IPR006116">
    <property type="entry name" value="NT_2-5OAS_ClassI-CCAase"/>
</dbReference>